<protein>
    <submittedName>
        <fullName evidence="1">Uncharacterized protein</fullName>
    </submittedName>
</protein>
<organism evidence="1">
    <name type="scientific">Arundo donax</name>
    <name type="common">Giant reed</name>
    <name type="synonym">Donax arundinaceus</name>
    <dbReference type="NCBI Taxonomy" id="35708"/>
    <lineage>
        <taxon>Eukaryota</taxon>
        <taxon>Viridiplantae</taxon>
        <taxon>Streptophyta</taxon>
        <taxon>Embryophyta</taxon>
        <taxon>Tracheophyta</taxon>
        <taxon>Spermatophyta</taxon>
        <taxon>Magnoliopsida</taxon>
        <taxon>Liliopsida</taxon>
        <taxon>Poales</taxon>
        <taxon>Poaceae</taxon>
        <taxon>PACMAD clade</taxon>
        <taxon>Arundinoideae</taxon>
        <taxon>Arundineae</taxon>
        <taxon>Arundo</taxon>
    </lineage>
</organism>
<reference evidence="1" key="2">
    <citation type="journal article" date="2015" name="Data Brief">
        <title>Shoot transcriptome of the giant reed, Arundo donax.</title>
        <authorList>
            <person name="Barrero R.A."/>
            <person name="Guerrero F.D."/>
            <person name="Moolhuijzen P."/>
            <person name="Goolsby J.A."/>
            <person name="Tidwell J."/>
            <person name="Bellgard S.E."/>
            <person name="Bellgard M.I."/>
        </authorList>
    </citation>
    <scope>NUCLEOTIDE SEQUENCE</scope>
    <source>
        <tissue evidence="1">Shoot tissue taken approximately 20 cm above the soil surface</tissue>
    </source>
</reference>
<dbReference type="EMBL" id="GBRH01243631">
    <property type="protein sequence ID" value="JAD54264.1"/>
    <property type="molecule type" value="Transcribed_RNA"/>
</dbReference>
<proteinExistence type="predicted"/>
<name>A0A0A9AR79_ARUDO</name>
<reference evidence="1" key="1">
    <citation type="submission" date="2014-09" db="EMBL/GenBank/DDBJ databases">
        <authorList>
            <person name="Magalhaes I.L.F."/>
            <person name="Oliveira U."/>
            <person name="Santos F.R."/>
            <person name="Vidigal T.H.D.A."/>
            <person name="Brescovit A.D."/>
            <person name="Santos A.J."/>
        </authorList>
    </citation>
    <scope>NUCLEOTIDE SEQUENCE</scope>
    <source>
        <tissue evidence="1">Shoot tissue taken approximately 20 cm above the soil surface</tissue>
    </source>
</reference>
<evidence type="ECO:0000313" key="1">
    <source>
        <dbReference type="EMBL" id="JAD54264.1"/>
    </source>
</evidence>
<dbReference type="AlphaFoldDB" id="A0A0A9AR79"/>
<accession>A0A0A9AR79</accession>
<sequence length="39" mass="4684">MLQHNWTSNIRAVTIVELKHNWTSDFNRNQISTILFSMH</sequence>